<organism evidence="2 3">
    <name type="scientific">Cherax quadricarinatus</name>
    <name type="common">Australian red claw crayfish</name>
    <dbReference type="NCBI Taxonomy" id="27406"/>
    <lineage>
        <taxon>Eukaryota</taxon>
        <taxon>Metazoa</taxon>
        <taxon>Ecdysozoa</taxon>
        <taxon>Arthropoda</taxon>
        <taxon>Crustacea</taxon>
        <taxon>Multicrustacea</taxon>
        <taxon>Malacostraca</taxon>
        <taxon>Eumalacostraca</taxon>
        <taxon>Eucarida</taxon>
        <taxon>Decapoda</taxon>
        <taxon>Pleocyemata</taxon>
        <taxon>Astacidea</taxon>
        <taxon>Parastacoidea</taxon>
        <taxon>Parastacidae</taxon>
        <taxon>Cherax</taxon>
    </lineage>
</organism>
<evidence type="ECO:0000313" key="2">
    <source>
        <dbReference type="EMBL" id="KAK8742741.1"/>
    </source>
</evidence>
<dbReference type="EMBL" id="JARKIK010000027">
    <property type="protein sequence ID" value="KAK8742741.1"/>
    <property type="molecule type" value="Genomic_DNA"/>
</dbReference>
<keyword evidence="1" id="KW-0732">Signal</keyword>
<comment type="caution">
    <text evidence="2">The sequence shown here is derived from an EMBL/GenBank/DDBJ whole genome shotgun (WGS) entry which is preliminary data.</text>
</comment>
<feature type="signal peptide" evidence="1">
    <location>
        <begin position="1"/>
        <end position="18"/>
    </location>
</feature>
<keyword evidence="3" id="KW-1185">Reference proteome</keyword>
<sequence>MHPRAGIVFLCMTEVILCASEAARNWPHSTHPKHYHPQQRADLHSRRYQIPWPNPFLRPRLSIPGTQNVPQSWPHNRHKLQYLPRQDFHIHGMNLTRAQNRPHNWQMMQVLPNITQKIQTLPNYDPKVQTLPKNQHKIQVLPNNLPNIQHLPSHTYQRTQVPNYKHFNKSDVLRMQESPTVKHLSTVLQSTPSKTLPSTRNNVKHLESQNITLRLTKLSTPERIGKQWVLPRTLVGAYRTTQRNTRRRWWRRGRTNTTRPSCPDGKVWRRGQCVCPYLSNWDENEGKCICIYGTYKDSNGNCRNF</sequence>
<reference evidence="2 3" key="1">
    <citation type="journal article" date="2024" name="BMC Genomics">
        <title>Genome assembly of redclaw crayfish (Cherax quadricarinatus) provides insights into its immune adaptation and hypoxia tolerance.</title>
        <authorList>
            <person name="Liu Z."/>
            <person name="Zheng J."/>
            <person name="Li H."/>
            <person name="Fang K."/>
            <person name="Wang S."/>
            <person name="He J."/>
            <person name="Zhou D."/>
            <person name="Weng S."/>
            <person name="Chi M."/>
            <person name="Gu Z."/>
            <person name="He J."/>
            <person name="Li F."/>
            <person name="Wang M."/>
        </authorList>
    </citation>
    <scope>NUCLEOTIDE SEQUENCE [LARGE SCALE GENOMIC DNA]</scope>
    <source>
        <strain evidence="2">ZL_2023a</strain>
    </source>
</reference>
<proteinExistence type="predicted"/>
<accession>A0AAW0XSE1</accession>
<protein>
    <submittedName>
        <fullName evidence="2">Uncharacterized protein</fullName>
    </submittedName>
</protein>
<feature type="chain" id="PRO_5043441204" evidence="1">
    <location>
        <begin position="19"/>
        <end position="305"/>
    </location>
</feature>
<evidence type="ECO:0000313" key="3">
    <source>
        <dbReference type="Proteomes" id="UP001445076"/>
    </source>
</evidence>
<name>A0AAW0XSE1_CHEQU</name>
<dbReference type="Proteomes" id="UP001445076">
    <property type="component" value="Unassembled WGS sequence"/>
</dbReference>
<gene>
    <name evidence="2" type="ORF">OTU49_001651</name>
</gene>
<dbReference type="AlphaFoldDB" id="A0AAW0XSE1"/>
<evidence type="ECO:0000256" key="1">
    <source>
        <dbReference type="SAM" id="SignalP"/>
    </source>
</evidence>